<comment type="caution">
    <text evidence="2">The sequence shown here is derived from an EMBL/GenBank/DDBJ whole genome shotgun (WGS) entry which is preliminary data.</text>
</comment>
<evidence type="ECO:0000313" key="3">
    <source>
        <dbReference type="Proteomes" id="UP000615446"/>
    </source>
</evidence>
<feature type="region of interest" description="Disordered" evidence="1">
    <location>
        <begin position="1"/>
        <end position="93"/>
    </location>
</feature>
<accession>A0A8H3M649</accession>
<evidence type="ECO:0000256" key="1">
    <source>
        <dbReference type="SAM" id="MobiDB-lite"/>
    </source>
</evidence>
<name>A0A8H3M649_9GLOM</name>
<organism evidence="2 3">
    <name type="scientific">Rhizophagus clarus</name>
    <dbReference type="NCBI Taxonomy" id="94130"/>
    <lineage>
        <taxon>Eukaryota</taxon>
        <taxon>Fungi</taxon>
        <taxon>Fungi incertae sedis</taxon>
        <taxon>Mucoromycota</taxon>
        <taxon>Glomeromycotina</taxon>
        <taxon>Glomeromycetes</taxon>
        <taxon>Glomerales</taxon>
        <taxon>Glomeraceae</taxon>
        <taxon>Rhizophagus</taxon>
    </lineage>
</organism>
<proteinExistence type="predicted"/>
<protein>
    <submittedName>
        <fullName evidence="2">Uncharacterized protein</fullName>
    </submittedName>
</protein>
<sequence length="93" mass="10064">MKTEQNTDENQTNIGALAEDESLSTDADNNKLGKSVNDDTDDKNADKDEGINTNKNDKGTNTDSKGGERASIDNKKGKGIYDSDGSYNTEEED</sequence>
<feature type="compositionally biased region" description="Basic and acidic residues" evidence="1">
    <location>
        <begin position="42"/>
        <end position="81"/>
    </location>
</feature>
<gene>
    <name evidence="2" type="ORF">RCL2_002527500</name>
</gene>
<evidence type="ECO:0000313" key="2">
    <source>
        <dbReference type="EMBL" id="GES98740.1"/>
    </source>
</evidence>
<dbReference type="EMBL" id="BLAL01000274">
    <property type="protein sequence ID" value="GES98740.1"/>
    <property type="molecule type" value="Genomic_DNA"/>
</dbReference>
<dbReference type="AlphaFoldDB" id="A0A8H3M649"/>
<reference evidence="2" key="1">
    <citation type="submission" date="2019-10" db="EMBL/GenBank/DDBJ databases">
        <title>Conservation and host-specific expression of non-tandemly repeated heterogenous ribosome RNA gene in arbuscular mycorrhizal fungi.</title>
        <authorList>
            <person name="Maeda T."/>
            <person name="Kobayashi Y."/>
            <person name="Nakagawa T."/>
            <person name="Ezawa T."/>
            <person name="Yamaguchi K."/>
            <person name="Bino T."/>
            <person name="Nishimoto Y."/>
            <person name="Shigenobu S."/>
            <person name="Kawaguchi M."/>
        </authorList>
    </citation>
    <scope>NUCLEOTIDE SEQUENCE</scope>
    <source>
        <strain evidence="2">HR1</strain>
    </source>
</reference>
<dbReference type="Proteomes" id="UP000615446">
    <property type="component" value="Unassembled WGS sequence"/>
</dbReference>